<reference evidence="1" key="4">
    <citation type="submission" date="2019-03" db="UniProtKB">
        <authorList>
            <consortium name="EnsemblPlants"/>
        </authorList>
    </citation>
    <scope>IDENTIFICATION</scope>
</reference>
<dbReference type="Gramene" id="AET6Gv20419100.4">
    <property type="protein sequence ID" value="AET6Gv20419100.4"/>
    <property type="gene ID" value="AET6Gv20419100"/>
</dbReference>
<keyword evidence="2" id="KW-1185">Reference proteome</keyword>
<reference evidence="1" key="5">
    <citation type="journal article" date="2021" name="G3 (Bethesda)">
        <title>Aegilops tauschii genome assembly Aet v5.0 features greater sequence contiguity and improved annotation.</title>
        <authorList>
            <person name="Wang L."/>
            <person name="Zhu T."/>
            <person name="Rodriguez J.C."/>
            <person name="Deal K.R."/>
            <person name="Dubcovsky J."/>
            <person name="McGuire P.E."/>
            <person name="Lux T."/>
            <person name="Spannagl M."/>
            <person name="Mayer K.F.X."/>
            <person name="Baldrich P."/>
            <person name="Meyers B.C."/>
            <person name="Huo N."/>
            <person name="Gu Y.Q."/>
            <person name="Zhou H."/>
            <person name="Devos K.M."/>
            <person name="Bennetzen J.L."/>
            <person name="Unver T."/>
            <person name="Budak H."/>
            <person name="Gulick P.J."/>
            <person name="Galiba G."/>
            <person name="Kalapos B."/>
            <person name="Nelson D.R."/>
            <person name="Li P."/>
            <person name="You F.M."/>
            <person name="Luo M.C."/>
            <person name="Dvorak J."/>
        </authorList>
    </citation>
    <scope>NUCLEOTIDE SEQUENCE [LARGE SCALE GENOMIC DNA]</scope>
    <source>
        <strain evidence="1">cv. AL8/78</strain>
    </source>
</reference>
<dbReference type="EnsemblPlants" id="AET6Gv20419100.4">
    <property type="protein sequence ID" value="AET6Gv20419100.4"/>
    <property type="gene ID" value="AET6Gv20419100"/>
</dbReference>
<reference evidence="1" key="3">
    <citation type="journal article" date="2017" name="Nature">
        <title>Genome sequence of the progenitor of the wheat D genome Aegilops tauschii.</title>
        <authorList>
            <person name="Luo M.C."/>
            <person name="Gu Y.Q."/>
            <person name="Puiu D."/>
            <person name="Wang H."/>
            <person name="Twardziok S.O."/>
            <person name="Deal K.R."/>
            <person name="Huo N."/>
            <person name="Zhu T."/>
            <person name="Wang L."/>
            <person name="Wang Y."/>
            <person name="McGuire P.E."/>
            <person name="Liu S."/>
            <person name="Long H."/>
            <person name="Ramasamy R.K."/>
            <person name="Rodriguez J.C."/>
            <person name="Van S.L."/>
            <person name="Yuan L."/>
            <person name="Wang Z."/>
            <person name="Xia Z."/>
            <person name="Xiao L."/>
            <person name="Anderson O.D."/>
            <person name="Ouyang S."/>
            <person name="Liang Y."/>
            <person name="Zimin A.V."/>
            <person name="Pertea G."/>
            <person name="Qi P."/>
            <person name="Bennetzen J.L."/>
            <person name="Dai X."/>
            <person name="Dawson M.W."/>
            <person name="Muller H.G."/>
            <person name="Kugler K."/>
            <person name="Rivarola-Duarte L."/>
            <person name="Spannagl M."/>
            <person name="Mayer K.F.X."/>
            <person name="Lu F.H."/>
            <person name="Bevan M.W."/>
            <person name="Leroy P."/>
            <person name="Li P."/>
            <person name="You F.M."/>
            <person name="Sun Q."/>
            <person name="Liu Z."/>
            <person name="Lyons E."/>
            <person name="Wicker T."/>
            <person name="Salzberg S.L."/>
            <person name="Devos K.M."/>
            <person name="Dvorak J."/>
        </authorList>
    </citation>
    <scope>NUCLEOTIDE SEQUENCE [LARGE SCALE GENOMIC DNA]</scope>
    <source>
        <strain evidence="1">cv. AL8/78</strain>
    </source>
</reference>
<proteinExistence type="predicted"/>
<dbReference type="Proteomes" id="UP000015105">
    <property type="component" value="Chromosome 6D"/>
</dbReference>
<sequence length="97" mass="10660">RGVILDPFVALRMGIQGQAGTQFWDAKMEKELGEGHLSSTAFDRYCMILFAGIAAEALVYGEAEGGENDENLFRSLCVLLDPPLSVAQRWQIELAGR</sequence>
<organism evidence="1 2">
    <name type="scientific">Aegilops tauschii subsp. strangulata</name>
    <name type="common">Goatgrass</name>
    <dbReference type="NCBI Taxonomy" id="200361"/>
    <lineage>
        <taxon>Eukaryota</taxon>
        <taxon>Viridiplantae</taxon>
        <taxon>Streptophyta</taxon>
        <taxon>Embryophyta</taxon>
        <taxon>Tracheophyta</taxon>
        <taxon>Spermatophyta</taxon>
        <taxon>Magnoliopsida</taxon>
        <taxon>Liliopsida</taxon>
        <taxon>Poales</taxon>
        <taxon>Poaceae</taxon>
        <taxon>BOP clade</taxon>
        <taxon>Pooideae</taxon>
        <taxon>Triticodae</taxon>
        <taxon>Triticeae</taxon>
        <taxon>Triticinae</taxon>
        <taxon>Aegilops</taxon>
    </lineage>
</organism>
<accession>A0A453NMP5</accession>
<name>A0A453NMP5_AEGTS</name>
<reference evidence="2" key="2">
    <citation type="journal article" date="2017" name="Nat. Plants">
        <title>The Aegilops tauschii genome reveals multiple impacts of transposons.</title>
        <authorList>
            <person name="Zhao G."/>
            <person name="Zou C."/>
            <person name="Li K."/>
            <person name="Wang K."/>
            <person name="Li T."/>
            <person name="Gao L."/>
            <person name="Zhang X."/>
            <person name="Wang H."/>
            <person name="Yang Z."/>
            <person name="Liu X."/>
            <person name="Jiang W."/>
            <person name="Mao L."/>
            <person name="Kong X."/>
            <person name="Jiao Y."/>
            <person name="Jia J."/>
        </authorList>
    </citation>
    <scope>NUCLEOTIDE SEQUENCE [LARGE SCALE GENOMIC DNA]</scope>
    <source>
        <strain evidence="2">cv. AL8/78</strain>
    </source>
</reference>
<evidence type="ECO:0000313" key="2">
    <source>
        <dbReference type="Proteomes" id="UP000015105"/>
    </source>
</evidence>
<dbReference type="PANTHER" id="PTHR33471">
    <property type="entry name" value="ATP-DEPENDENT ZINC METALLOPROTEASE-RELATED"/>
    <property type="match status" value="1"/>
</dbReference>
<reference evidence="2" key="1">
    <citation type="journal article" date="2014" name="Science">
        <title>Ancient hybridizations among the ancestral genomes of bread wheat.</title>
        <authorList>
            <consortium name="International Wheat Genome Sequencing Consortium,"/>
            <person name="Marcussen T."/>
            <person name="Sandve S.R."/>
            <person name="Heier L."/>
            <person name="Spannagl M."/>
            <person name="Pfeifer M."/>
            <person name="Jakobsen K.S."/>
            <person name="Wulff B.B."/>
            <person name="Steuernagel B."/>
            <person name="Mayer K.F."/>
            <person name="Olsen O.A."/>
        </authorList>
    </citation>
    <scope>NUCLEOTIDE SEQUENCE [LARGE SCALE GENOMIC DNA]</scope>
    <source>
        <strain evidence="2">cv. AL8/78</strain>
    </source>
</reference>
<evidence type="ECO:0000313" key="1">
    <source>
        <dbReference type="EnsemblPlants" id="AET6Gv20419100.4"/>
    </source>
</evidence>
<evidence type="ECO:0008006" key="3">
    <source>
        <dbReference type="Google" id="ProtNLM"/>
    </source>
</evidence>
<dbReference type="PANTHER" id="PTHR33471:SF7">
    <property type="entry name" value="ATP-DEPENDENT ZINC METALLOPROTEASE-RELATED"/>
    <property type="match status" value="1"/>
</dbReference>
<dbReference type="AlphaFoldDB" id="A0A453NMP5"/>
<protein>
    <recommendedName>
        <fullName evidence="3">TetR family transcriptional regulator</fullName>
    </recommendedName>
</protein>